<accession>A0A084SH18</accession>
<evidence type="ECO:0000313" key="3">
    <source>
        <dbReference type="Proteomes" id="UP000028547"/>
    </source>
</evidence>
<protein>
    <recommendedName>
        <fullName evidence="1">VWFA domain-containing protein</fullName>
    </recommendedName>
</protein>
<sequence length="374" mass="41703">MTMDPLARWRLVLGEAAEGALGNSLDARGRGMDAALEWLYGREGDLADRDVRGRQGGTGPSSLSVPDWINEVHSLFPKETIERLERDAVERYKIDEVVTRADVLSRVEPNETLLRAVLRTKHLMNPEVLAVARRIVEKVVRDLMEKLSKEVRQTFSGVLDRRRRSPLKVARNFDFRRTLRENLDRYSPTERKIAIEHASFFSRTRKHTERWQVILLVDQSGSMTSSVIHSAVTAACLWGLPGIQTHLVAFDTTVVDLTREVTDPVELLMKVQLGGGTDIQKAVAYGAGLIESPRRSIVVLITDFYEGGGPELLVRRVKELCAQGTKVLGLAALEPDATPNYDRDLARRLVDVGAHVGAMTPGQLAAWIAEKVRA</sequence>
<dbReference type="SUPFAM" id="SSF53300">
    <property type="entry name" value="vWA-like"/>
    <property type="match status" value="1"/>
</dbReference>
<feature type="domain" description="VWFA" evidence="1">
    <location>
        <begin position="210"/>
        <end position="369"/>
    </location>
</feature>
<dbReference type="InterPro" id="IPR050458">
    <property type="entry name" value="LolB"/>
</dbReference>
<organism evidence="2 3">
    <name type="scientific">Archangium violaceum Cb vi76</name>
    <dbReference type="NCBI Taxonomy" id="1406225"/>
    <lineage>
        <taxon>Bacteria</taxon>
        <taxon>Pseudomonadati</taxon>
        <taxon>Myxococcota</taxon>
        <taxon>Myxococcia</taxon>
        <taxon>Myxococcales</taxon>
        <taxon>Cystobacterineae</taxon>
        <taxon>Archangiaceae</taxon>
        <taxon>Archangium</taxon>
    </lineage>
</organism>
<dbReference type="InterPro" id="IPR002035">
    <property type="entry name" value="VWF_A"/>
</dbReference>
<dbReference type="Proteomes" id="UP000028547">
    <property type="component" value="Unassembled WGS sequence"/>
</dbReference>
<dbReference type="InterPro" id="IPR008912">
    <property type="entry name" value="Uncharacterised_CoxE"/>
</dbReference>
<proteinExistence type="predicted"/>
<gene>
    <name evidence="2" type="ORF">Q664_45560</name>
</gene>
<evidence type="ECO:0000313" key="2">
    <source>
        <dbReference type="EMBL" id="KFA87753.1"/>
    </source>
</evidence>
<dbReference type="PANTHER" id="PTHR30634">
    <property type="entry name" value="OUTER MEMBRANE LOLAB LIPOPROTEIN INSERTION APPARATUS"/>
    <property type="match status" value="1"/>
</dbReference>
<dbReference type="SMART" id="SM00327">
    <property type="entry name" value="VWA"/>
    <property type="match status" value="1"/>
</dbReference>
<name>A0A084SH18_9BACT</name>
<dbReference type="Gene3D" id="3.40.50.410">
    <property type="entry name" value="von Willebrand factor, type A domain"/>
    <property type="match status" value="1"/>
</dbReference>
<dbReference type="InterPro" id="IPR036465">
    <property type="entry name" value="vWFA_dom_sf"/>
</dbReference>
<evidence type="ECO:0000259" key="1">
    <source>
        <dbReference type="SMART" id="SM00327"/>
    </source>
</evidence>
<dbReference type="Pfam" id="PF05762">
    <property type="entry name" value="VWA_CoxE"/>
    <property type="match status" value="1"/>
</dbReference>
<dbReference type="RefSeq" id="WP_043411094.1">
    <property type="nucleotide sequence ID" value="NZ_JPMI01000340.1"/>
</dbReference>
<dbReference type="AlphaFoldDB" id="A0A084SH18"/>
<reference evidence="2 3" key="1">
    <citation type="submission" date="2014-07" db="EMBL/GenBank/DDBJ databases">
        <title>Draft Genome Sequence of Gephyronic Acid Producer, Cystobacter violaceus Strain Cb vi76.</title>
        <authorList>
            <person name="Stevens D.C."/>
            <person name="Young J."/>
            <person name="Carmichael R."/>
            <person name="Tan J."/>
            <person name="Taylor R.E."/>
        </authorList>
    </citation>
    <scope>NUCLEOTIDE SEQUENCE [LARGE SCALE GENOMIC DNA]</scope>
    <source>
        <strain evidence="2 3">Cb vi76</strain>
    </source>
</reference>
<comment type="caution">
    <text evidence="2">The sequence shown here is derived from an EMBL/GenBank/DDBJ whole genome shotgun (WGS) entry which is preliminary data.</text>
</comment>
<dbReference type="EMBL" id="JPMI01000340">
    <property type="protein sequence ID" value="KFA87753.1"/>
    <property type="molecule type" value="Genomic_DNA"/>
</dbReference>
<dbReference type="PANTHER" id="PTHR30634:SF16">
    <property type="entry name" value="OUTER-MEMBRANE LIPOPROTEIN LOLB"/>
    <property type="match status" value="1"/>
</dbReference>